<dbReference type="GO" id="GO:0001147">
    <property type="term" value="F:transcription termination site sequence-specific DNA binding"/>
    <property type="evidence" value="ECO:0007669"/>
    <property type="project" value="TreeGrafter"/>
</dbReference>
<evidence type="ECO:0000313" key="2">
    <source>
        <dbReference type="EMBL" id="PLW28036.1"/>
    </source>
</evidence>
<dbReference type="AlphaFoldDB" id="A0A2N5TRB7"/>
<accession>A0A2N5TRB7</accession>
<dbReference type="InterPro" id="IPR045055">
    <property type="entry name" value="DNA2/NAM7-like"/>
</dbReference>
<dbReference type="PANTHER" id="PTHR10887:SF495">
    <property type="entry name" value="HELICASE SENATAXIN ISOFORM X1-RELATED"/>
    <property type="match status" value="1"/>
</dbReference>
<dbReference type="PANTHER" id="PTHR10887">
    <property type="entry name" value="DNA2/NAM7 HELICASE FAMILY"/>
    <property type="match status" value="1"/>
</dbReference>
<proteinExistence type="predicted"/>
<dbReference type="Gene3D" id="3.40.50.300">
    <property type="entry name" value="P-loop containing nucleotide triphosphate hydrolases"/>
    <property type="match status" value="1"/>
</dbReference>
<dbReference type="GO" id="GO:0016604">
    <property type="term" value="C:nuclear body"/>
    <property type="evidence" value="ECO:0007669"/>
    <property type="project" value="TreeGrafter"/>
</dbReference>
<evidence type="ECO:0000313" key="3">
    <source>
        <dbReference type="Proteomes" id="UP000235392"/>
    </source>
</evidence>
<dbReference type="InterPro" id="IPR027417">
    <property type="entry name" value="P-loop_NTPase"/>
</dbReference>
<dbReference type="Pfam" id="PF13086">
    <property type="entry name" value="AAA_11"/>
    <property type="match status" value="1"/>
</dbReference>
<dbReference type="GO" id="GO:0004386">
    <property type="term" value="F:helicase activity"/>
    <property type="evidence" value="ECO:0007669"/>
    <property type="project" value="InterPro"/>
</dbReference>
<dbReference type="Proteomes" id="UP000235392">
    <property type="component" value="Unassembled WGS sequence"/>
</dbReference>
<gene>
    <name evidence="2" type="ORF">PCASD_21692</name>
</gene>
<dbReference type="SUPFAM" id="SSF52540">
    <property type="entry name" value="P-loop containing nucleoside triphosphate hydrolases"/>
    <property type="match status" value="1"/>
</dbReference>
<comment type="caution">
    <text evidence="2">The sequence shown here is derived from an EMBL/GenBank/DDBJ whole genome shotgun (WGS) entry which is preliminary data.</text>
</comment>
<reference evidence="2 3" key="1">
    <citation type="submission" date="2017-11" db="EMBL/GenBank/DDBJ databases">
        <title>De novo assembly and phasing of dikaryotic genomes from two isolates of Puccinia coronata f. sp. avenae, the causal agent of oat crown rust.</title>
        <authorList>
            <person name="Miller M.E."/>
            <person name="Zhang Y."/>
            <person name="Omidvar V."/>
            <person name="Sperschneider J."/>
            <person name="Schwessinger B."/>
            <person name="Raley C."/>
            <person name="Palmer J.M."/>
            <person name="Garnica D."/>
            <person name="Upadhyaya N."/>
            <person name="Rathjen J."/>
            <person name="Taylor J.M."/>
            <person name="Park R.F."/>
            <person name="Dodds P.N."/>
            <person name="Hirsch C.D."/>
            <person name="Kianian S.F."/>
            <person name="Figueroa M."/>
        </authorList>
    </citation>
    <scope>NUCLEOTIDE SEQUENCE [LARGE SCALE GENOMIC DNA]</scope>
    <source>
        <strain evidence="2">12SD80</strain>
    </source>
</reference>
<name>A0A2N5TRB7_9BASI</name>
<evidence type="ECO:0000259" key="1">
    <source>
        <dbReference type="Pfam" id="PF13086"/>
    </source>
</evidence>
<organism evidence="2 3">
    <name type="scientific">Puccinia coronata f. sp. avenae</name>
    <dbReference type="NCBI Taxonomy" id="200324"/>
    <lineage>
        <taxon>Eukaryota</taxon>
        <taxon>Fungi</taxon>
        <taxon>Dikarya</taxon>
        <taxon>Basidiomycota</taxon>
        <taxon>Pucciniomycotina</taxon>
        <taxon>Pucciniomycetes</taxon>
        <taxon>Pucciniales</taxon>
        <taxon>Pucciniaceae</taxon>
        <taxon>Puccinia</taxon>
    </lineage>
</organism>
<protein>
    <recommendedName>
        <fullName evidence="1">DNA2/NAM7 helicase helicase domain-containing protein</fullName>
    </recommendedName>
</protein>
<dbReference type="InterPro" id="IPR041677">
    <property type="entry name" value="DNA2/NAM7_AAA_11"/>
</dbReference>
<sequence>MGCQKVNEPQGRAIISALGTPGFSLIQGPPGTGKTGTVVGLIGAFIASRPNLEGCTGGPPSITGKISLCAPSNAAADEVAKRLKEGVRSAQGELIIPRLVWIGAELKVNMAVKDIFLDELVEAMSQNSEPGKAAQSVAGAAGAIQDLR</sequence>
<dbReference type="EMBL" id="PGCI01000380">
    <property type="protein sequence ID" value="PLW28036.1"/>
    <property type="molecule type" value="Genomic_DNA"/>
</dbReference>
<feature type="domain" description="DNA2/NAM7 helicase helicase" evidence="1">
    <location>
        <begin position="6"/>
        <end position="141"/>
    </location>
</feature>
<dbReference type="GO" id="GO:0006369">
    <property type="term" value="P:termination of RNA polymerase II transcription"/>
    <property type="evidence" value="ECO:0007669"/>
    <property type="project" value="TreeGrafter"/>
</dbReference>